<gene>
    <name evidence="1" type="ORF">GM661_07885</name>
</gene>
<dbReference type="Proteomes" id="UP000665020">
    <property type="component" value="Chromosome"/>
</dbReference>
<evidence type="ECO:0000313" key="2">
    <source>
        <dbReference type="Proteomes" id="UP000665020"/>
    </source>
</evidence>
<dbReference type="KEGG" id="ifn:GM661_07885"/>
<reference evidence="1" key="1">
    <citation type="submission" date="2019-12" db="EMBL/GenBank/DDBJ databases">
        <authorList>
            <person name="zhang j."/>
            <person name="sun C.M."/>
        </authorList>
    </citation>
    <scope>NUCLEOTIDE SEQUENCE</scope>
    <source>
        <strain evidence="1">NS-1</strain>
    </source>
</reference>
<evidence type="ECO:0000313" key="1">
    <source>
        <dbReference type="EMBL" id="QTL97907.1"/>
    </source>
</evidence>
<keyword evidence="2" id="KW-1185">Reference proteome</keyword>
<sequence length="126" mass="14566">MNDIDYIKIKYSSSLDSVKVDVDLSSSDEGTYFMDYGVQNMYEEIKGHAEISKKDSQRINDIINNNKIPIITKGLFGLDGHTVEISLKYLGNEVIYCWWVSPNSEWKPLEDLIKIVSKYLPFDLYD</sequence>
<protein>
    <submittedName>
        <fullName evidence="1">Uncharacterized protein</fullName>
    </submittedName>
</protein>
<dbReference type="RefSeq" id="WP_230869513.1">
    <property type="nucleotide sequence ID" value="NZ_CP046640.1"/>
</dbReference>
<accession>A0A8A7KG92</accession>
<organism evidence="1 2">
    <name type="scientific">Iocasia fonsfrigidae</name>
    <dbReference type="NCBI Taxonomy" id="2682810"/>
    <lineage>
        <taxon>Bacteria</taxon>
        <taxon>Bacillati</taxon>
        <taxon>Bacillota</taxon>
        <taxon>Clostridia</taxon>
        <taxon>Halanaerobiales</taxon>
        <taxon>Halanaerobiaceae</taxon>
        <taxon>Iocasia</taxon>
    </lineage>
</organism>
<name>A0A8A7KG92_9FIRM</name>
<dbReference type="EMBL" id="CP046640">
    <property type="protein sequence ID" value="QTL97907.1"/>
    <property type="molecule type" value="Genomic_DNA"/>
</dbReference>
<proteinExistence type="predicted"/>
<dbReference type="AlphaFoldDB" id="A0A8A7KG92"/>